<reference evidence="3 4" key="1">
    <citation type="submission" date="2016-03" db="EMBL/GenBank/DDBJ databases">
        <authorList>
            <person name="Ploux O."/>
        </authorList>
    </citation>
    <scope>NUCLEOTIDE SEQUENCE [LARGE SCALE GENOMIC DNA]</scope>
    <source>
        <strain evidence="3 4">UAMH 11012</strain>
    </source>
</reference>
<protein>
    <submittedName>
        <fullName evidence="3">Uncharacterized protein</fullName>
    </submittedName>
</protein>
<evidence type="ECO:0000256" key="1">
    <source>
        <dbReference type="SAM" id="Coils"/>
    </source>
</evidence>
<evidence type="ECO:0000313" key="3">
    <source>
        <dbReference type="EMBL" id="CZR58435.1"/>
    </source>
</evidence>
<sequence>MASAVNKQKLDIVDGLFGPTAPGTKTPKFGRDEPATPPWMIGSSVLHRKLPPPAPSVQNPIPAVIAVVAAKPIVHGRTVFWYALIGAVLATTGYYSYPLVSSTAILTVQNVNEGIRQAIDAITSAQDTLTPRSSSPTLSLAPTIAPNGVNYCSPPNIGNGCFSTVTSGDKPSELTTSPDFTILPVTDVNEAANTFKSSELEIIQSSTAAQPLSSSSVATSSASKSTFTSPSKRIFGPKITAKGSKSQVRLLTLYGNLSSILPEVQIVELSKRAVTANEWFWHGSEDARRLNTPNTEAEWLNKGFGLLMAKDFPEVLSTCLQINKENFVFQTDIENILANPDNQALGINLLTLHASAPGWKSMLTEIDTVLQDFEFEIEAAKPILKNNVRRTEQRWKEDLQRENNAKWFRTDAYKEALKKRLAKIVDKLEASVIIGEHFLDDFAKETQELRTSITAGISMLDALTNNRKNDEKLAKKGAEVNVAVLERALAEFVEQRKILEAVQVQLEENVASSESYNGRR</sequence>
<feature type="transmembrane region" description="Helical" evidence="2">
    <location>
        <begin position="79"/>
        <end position="97"/>
    </location>
</feature>
<dbReference type="EMBL" id="FJOG01000012">
    <property type="protein sequence ID" value="CZR58435.1"/>
    <property type="molecule type" value="Genomic_DNA"/>
</dbReference>
<proteinExistence type="predicted"/>
<keyword evidence="2" id="KW-1133">Transmembrane helix</keyword>
<keyword evidence="1" id="KW-0175">Coiled coil</keyword>
<dbReference type="AlphaFoldDB" id="A0A1L7X095"/>
<gene>
    <name evidence="3" type="ORF">PAC_08327</name>
</gene>
<name>A0A1L7X095_9HELO</name>
<evidence type="ECO:0000256" key="2">
    <source>
        <dbReference type="SAM" id="Phobius"/>
    </source>
</evidence>
<keyword evidence="4" id="KW-1185">Reference proteome</keyword>
<accession>A0A1L7X095</accession>
<keyword evidence="2" id="KW-0812">Transmembrane</keyword>
<dbReference type="OrthoDB" id="10399024at2759"/>
<organism evidence="3 4">
    <name type="scientific">Phialocephala subalpina</name>
    <dbReference type="NCBI Taxonomy" id="576137"/>
    <lineage>
        <taxon>Eukaryota</taxon>
        <taxon>Fungi</taxon>
        <taxon>Dikarya</taxon>
        <taxon>Ascomycota</taxon>
        <taxon>Pezizomycotina</taxon>
        <taxon>Leotiomycetes</taxon>
        <taxon>Helotiales</taxon>
        <taxon>Mollisiaceae</taxon>
        <taxon>Phialocephala</taxon>
        <taxon>Phialocephala fortinii species complex</taxon>
    </lineage>
</organism>
<dbReference type="Proteomes" id="UP000184330">
    <property type="component" value="Unassembled WGS sequence"/>
</dbReference>
<keyword evidence="2" id="KW-0472">Membrane</keyword>
<evidence type="ECO:0000313" key="4">
    <source>
        <dbReference type="Proteomes" id="UP000184330"/>
    </source>
</evidence>
<feature type="coiled-coil region" evidence="1">
    <location>
        <begin position="475"/>
        <end position="509"/>
    </location>
</feature>